<comment type="subcellular location">
    <subcellularLocation>
        <location evidence="1">Membrane</location>
        <topology evidence="1">Multi-pass membrane protein</topology>
    </subcellularLocation>
</comment>
<dbReference type="AlphaFoldDB" id="A0A2R4BIU6"/>
<evidence type="ECO:0000256" key="2">
    <source>
        <dbReference type="ARBA" id="ARBA00022448"/>
    </source>
</evidence>
<feature type="transmembrane region" description="Helical" evidence="6">
    <location>
        <begin position="386"/>
        <end position="405"/>
    </location>
</feature>
<feature type="transmembrane region" description="Helical" evidence="6">
    <location>
        <begin position="171"/>
        <end position="189"/>
    </location>
</feature>
<name>A0A2R4BIU6_THAAR</name>
<dbReference type="GO" id="GO:0016020">
    <property type="term" value="C:membrane"/>
    <property type="evidence" value="ECO:0007669"/>
    <property type="project" value="UniProtKB-SubCell"/>
</dbReference>
<evidence type="ECO:0000256" key="5">
    <source>
        <dbReference type="ARBA" id="ARBA00023136"/>
    </source>
</evidence>
<feature type="transmembrane region" description="Helical" evidence="6">
    <location>
        <begin position="220"/>
        <end position="237"/>
    </location>
</feature>
<feature type="transmembrane region" description="Helical" evidence="6">
    <location>
        <begin position="359"/>
        <end position="380"/>
    </location>
</feature>
<evidence type="ECO:0000313" key="7">
    <source>
        <dbReference type="EMBL" id="AVR87247.1"/>
    </source>
</evidence>
<feature type="transmembrane region" description="Helical" evidence="6">
    <location>
        <begin position="257"/>
        <end position="280"/>
    </location>
</feature>
<dbReference type="InterPro" id="IPR004752">
    <property type="entry name" value="AmpG_permease/AT-1"/>
</dbReference>
<organism evidence="7 8">
    <name type="scientific">Thauera aromatica K172</name>
    <dbReference type="NCBI Taxonomy" id="44139"/>
    <lineage>
        <taxon>Bacteria</taxon>
        <taxon>Pseudomonadati</taxon>
        <taxon>Pseudomonadota</taxon>
        <taxon>Betaproteobacteria</taxon>
        <taxon>Rhodocyclales</taxon>
        <taxon>Zoogloeaceae</taxon>
        <taxon>Thauera</taxon>
    </lineage>
</organism>
<evidence type="ECO:0000256" key="3">
    <source>
        <dbReference type="ARBA" id="ARBA00022692"/>
    </source>
</evidence>
<dbReference type="EMBL" id="CP028339">
    <property type="protein sequence ID" value="AVR87247.1"/>
    <property type="molecule type" value="Genomic_DNA"/>
</dbReference>
<proteinExistence type="predicted"/>
<dbReference type="PANTHER" id="PTHR12778">
    <property type="entry name" value="SOLUTE CARRIER FAMILY 33 ACETYL-COA TRANSPORTER -RELATED"/>
    <property type="match status" value="1"/>
</dbReference>
<keyword evidence="5 6" id="KW-0472">Membrane</keyword>
<dbReference type="GO" id="GO:0008521">
    <property type="term" value="F:acetyl-CoA transmembrane transporter activity"/>
    <property type="evidence" value="ECO:0007669"/>
    <property type="project" value="InterPro"/>
</dbReference>
<reference evidence="7 8" key="1">
    <citation type="submission" date="2018-03" db="EMBL/GenBank/DDBJ databases">
        <title>Complete genome sequence of Thauera aromatica, a model organism for studying aromatic compound degradation under denitrifying conditions.</title>
        <authorList>
            <person name="Lo H.-Y."/>
            <person name="Goris T."/>
            <person name="Boll M."/>
            <person name="Mueller J.A."/>
        </authorList>
    </citation>
    <scope>NUCLEOTIDE SEQUENCE [LARGE SCALE GENOMIC DNA]</scope>
    <source>
        <strain evidence="7 8">K172</strain>
    </source>
</reference>
<sequence>MRTISFSAGAPWRDDAMLAALYVSQALPMGLAWFGLPPWLRAQDVGLEVIGAMMLAVLPWALKFLWAAPVERYCMRRGCRPAISAAQLAAALAYGLLAFVDVAAAPFLGIALLVLLNGLCATQDVATDRYAILRRGAAGAARVNTSRFAGFTIGMLAGGSGLLVTAPHFGWAVFMLACAAWMLGMAVAARRLREPAALSRGDAPAPSRASLRAFLAGRPLALRLLGIAVVFRCAHAIGDGMLKAFWVDHGVTLDQVAALTTLNFTLFGLVGAPLGAWLVARRQASAGSVAVICGGVTALLLGALGLVAHLGIGIRTLPSWDWLYVALPAVQAIVDGASSLAFFTLFMRWSVGTQPGTDFSLFLCAESLGGIVIASLAGLVAANLGYGLHFISGAGLTLLAMLYVWRTLRLIPTIPAGASSGQPSAEASHAVA</sequence>
<feature type="transmembrane region" description="Helical" evidence="6">
    <location>
        <begin position="49"/>
        <end position="70"/>
    </location>
</feature>
<dbReference type="Gene3D" id="1.20.1250.20">
    <property type="entry name" value="MFS general substrate transporter like domains"/>
    <property type="match status" value="1"/>
</dbReference>
<dbReference type="GO" id="GO:0035348">
    <property type="term" value="P:acetyl-CoA transmembrane transport"/>
    <property type="evidence" value="ECO:0007669"/>
    <property type="project" value="InterPro"/>
</dbReference>
<dbReference type="Proteomes" id="UP000241885">
    <property type="component" value="Chromosome"/>
</dbReference>
<dbReference type="InterPro" id="IPR036259">
    <property type="entry name" value="MFS_trans_sf"/>
</dbReference>
<dbReference type="InterPro" id="IPR024371">
    <property type="entry name" value="AcetylCoA_trans_1-like"/>
</dbReference>
<evidence type="ECO:0000256" key="1">
    <source>
        <dbReference type="ARBA" id="ARBA00004141"/>
    </source>
</evidence>
<accession>A0A2R4BIU6</accession>
<evidence type="ECO:0000313" key="8">
    <source>
        <dbReference type="Proteomes" id="UP000241885"/>
    </source>
</evidence>
<dbReference type="PANTHER" id="PTHR12778:SF10">
    <property type="entry name" value="MAJOR FACILITATOR SUPERFAMILY DOMAIN-CONTAINING PROTEIN 3"/>
    <property type="match status" value="1"/>
</dbReference>
<keyword evidence="8" id="KW-1185">Reference proteome</keyword>
<evidence type="ECO:0000256" key="4">
    <source>
        <dbReference type="ARBA" id="ARBA00022989"/>
    </source>
</evidence>
<feature type="transmembrane region" description="Helical" evidence="6">
    <location>
        <begin position="322"/>
        <end position="347"/>
    </location>
</feature>
<keyword evidence="4 6" id="KW-1133">Transmembrane helix</keyword>
<feature type="transmembrane region" description="Helical" evidence="6">
    <location>
        <begin position="16"/>
        <end position="37"/>
    </location>
</feature>
<feature type="transmembrane region" description="Helical" evidence="6">
    <location>
        <begin position="287"/>
        <end position="310"/>
    </location>
</feature>
<protein>
    <submittedName>
        <fullName evidence="7">AmpG permease</fullName>
    </submittedName>
</protein>
<dbReference type="RefSeq" id="WP_107219686.1">
    <property type="nucleotide sequence ID" value="NZ_CP028339.1"/>
</dbReference>
<dbReference type="OrthoDB" id="9787815at2"/>
<dbReference type="SUPFAM" id="SSF103473">
    <property type="entry name" value="MFS general substrate transporter"/>
    <property type="match status" value="1"/>
</dbReference>
<evidence type="ECO:0000256" key="6">
    <source>
        <dbReference type="SAM" id="Phobius"/>
    </source>
</evidence>
<keyword evidence="3 6" id="KW-0812">Transmembrane</keyword>
<feature type="transmembrane region" description="Helical" evidence="6">
    <location>
        <begin position="82"/>
        <end position="100"/>
    </location>
</feature>
<dbReference type="Pfam" id="PF13000">
    <property type="entry name" value="Acatn"/>
    <property type="match status" value="1"/>
</dbReference>
<gene>
    <name evidence="7" type="ORF">Tharo_0296</name>
</gene>
<keyword evidence="2" id="KW-0813">Transport</keyword>
<dbReference type="KEGG" id="tak:Tharo_0296"/>